<dbReference type="GO" id="GO:0006886">
    <property type="term" value="P:intracellular protein transport"/>
    <property type="evidence" value="ECO:0007669"/>
    <property type="project" value="UniProtKB-UniRule"/>
</dbReference>
<dbReference type="Gene3D" id="3.30.450.60">
    <property type="match status" value="1"/>
</dbReference>
<evidence type="ECO:0000313" key="8">
    <source>
        <dbReference type="EMBL" id="PRW56036.1"/>
    </source>
</evidence>
<dbReference type="OrthoDB" id="10259133at2759"/>
<dbReference type="PROSITE" id="PS51072">
    <property type="entry name" value="MHD"/>
    <property type="match status" value="1"/>
</dbReference>
<dbReference type="GO" id="GO:0012505">
    <property type="term" value="C:endomembrane system"/>
    <property type="evidence" value="ECO:0007669"/>
    <property type="project" value="UniProtKB-SubCell"/>
</dbReference>
<accession>A0A2P6TPS2</accession>
<keyword evidence="4 6" id="KW-0472">Membrane</keyword>
<comment type="caution">
    <text evidence="8">The sequence shown here is derived from an EMBL/GenBank/DDBJ whole genome shotgun (WGS) entry which is preliminary data.</text>
</comment>
<comment type="similarity">
    <text evidence="5">Belongs to the adaptor complexes medium subunit family.</text>
</comment>
<dbReference type="Pfam" id="PF00928">
    <property type="entry name" value="Adap_comp_sub"/>
    <property type="match status" value="1"/>
</dbReference>
<organism evidence="8 9">
    <name type="scientific">Chlorella sorokiniana</name>
    <name type="common">Freshwater green alga</name>
    <dbReference type="NCBI Taxonomy" id="3076"/>
    <lineage>
        <taxon>Eukaryota</taxon>
        <taxon>Viridiplantae</taxon>
        <taxon>Chlorophyta</taxon>
        <taxon>core chlorophytes</taxon>
        <taxon>Trebouxiophyceae</taxon>
        <taxon>Chlorellales</taxon>
        <taxon>Chlorellaceae</taxon>
        <taxon>Chlorella clade</taxon>
        <taxon>Chlorella</taxon>
    </lineage>
</organism>
<dbReference type="InterPro" id="IPR050431">
    <property type="entry name" value="Adaptor_comp_med_subunit"/>
</dbReference>
<dbReference type="InterPro" id="IPR011012">
    <property type="entry name" value="Longin-like_dom_sf"/>
</dbReference>
<dbReference type="SUPFAM" id="SSF64356">
    <property type="entry name" value="SNARE-like"/>
    <property type="match status" value="1"/>
</dbReference>
<dbReference type="PANTHER" id="PTHR10529">
    <property type="entry name" value="AP COMPLEX SUBUNIT MU"/>
    <property type="match status" value="1"/>
</dbReference>
<dbReference type="EMBL" id="LHPG02000009">
    <property type="protein sequence ID" value="PRW56036.1"/>
    <property type="molecule type" value="Genomic_DNA"/>
</dbReference>
<evidence type="ECO:0000313" key="9">
    <source>
        <dbReference type="Proteomes" id="UP000239899"/>
    </source>
</evidence>
<keyword evidence="6" id="KW-1133">Transmembrane helix</keyword>
<dbReference type="GO" id="GO:0016192">
    <property type="term" value="P:vesicle-mediated transport"/>
    <property type="evidence" value="ECO:0007669"/>
    <property type="project" value="InterPro"/>
</dbReference>
<dbReference type="Proteomes" id="UP000239899">
    <property type="component" value="Unassembled WGS sequence"/>
</dbReference>
<keyword evidence="2 5" id="KW-0813">Transport</keyword>
<feature type="transmembrane region" description="Helical" evidence="6">
    <location>
        <begin position="20"/>
        <end position="40"/>
    </location>
</feature>
<dbReference type="CDD" id="cd14838">
    <property type="entry name" value="AP4_Mu_N"/>
    <property type="match status" value="1"/>
</dbReference>
<dbReference type="FunFam" id="3.30.450.60:FF:000002">
    <property type="entry name" value="AP-2 complex subunit mu, putative"/>
    <property type="match status" value="1"/>
</dbReference>
<evidence type="ECO:0000256" key="2">
    <source>
        <dbReference type="ARBA" id="ARBA00022448"/>
    </source>
</evidence>
<protein>
    <submittedName>
        <fullName evidence="8">AP-4 complex subunit mu</fullName>
    </submittedName>
</protein>
<dbReference type="GO" id="GO:0030131">
    <property type="term" value="C:clathrin adaptor complex"/>
    <property type="evidence" value="ECO:0007669"/>
    <property type="project" value="UniProtKB-UniRule"/>
</dbReference>
<dbReference type="InterPro" id="IPR001392">
    <property type="entry name" value="Clathrin_mu"/>
</dbReference>
<dbReference type="AlphaFoldDB" id="A0A2P6TPS2"/>
<dbReference type="STRING" id="3076.A0A2P6TPS2"/>
<dbReference type="SUPFAM" id="SSF49447">
    <property type="entry name" value="Second domain of Mu2 adaptin subunit (ap50) of ap2 adaptor"/>
    <property type="match status" value="1"/>
</dbReference>
<evidence type="ECO:0000256" key="4">
    <source>
        <dbReference type="ARBA" id="ARBA00023136"/>
    </source>
</evidence>
<proteinExistence type="inferred from homology"/>
<keyword evidence="9" id="KW-1185">Reference proteome</keyword>
<sequence>MTVENQLFGYELPFPRQDLYVALIAVLAFIPAVILLNALVNGVMNLFSTKKIFLLSPRGDTIIFKDFRGNVPKTSTEVFFRKAKFWDGAGKDAPPAFHVDGVQYLHVKVGGLYWVAVTRDNVSPSLITELLMRLYWICRDYFGYVSEEVIRKNFLLVYELLDEVVDYGFPQNSSTERLKQFVLMEPLIVKPRIPGGGAMKLPGGATGPTEVIKSVLDTDRTGAKEEIFVDIVEKLTAIFDANGHQKSSSIVGAIQIKSYLSGNPPIRLGLSENLILGRRDQRMLSSYGSDADVVMLDTYSIHESVDAERFDSERVLELVPPDGHFALMNYRSSRSFRPPFRVYPLVEDDMYSADKLTLYLRLLAEYPATKTATGVEITVPLPRSVQRVHCETDAPNEAKLLALPGKGAFEQSAEWRERDRKLVWSIKNLKGGREHTLRCRLTVEPGTVESTKRDYGPIMAQFVLPGKPSASGLDVRYMKILKEEKNYAPSRWFRVVAMANSYQIRPH</sequence>
<evidence type="ECO:0000256" key="1">
    <source>
        <dbReference type="ARBA" id="ARBA00004308"/>
    </source>
</evidence>
<keyword evidence="6" id="KW-0812">Transmembrane</keyword>
<dbReference type="PIRSF" id="PIRSF005992">
    <property type="entry name" value="Clathrin_mu"/>
    <property type="match status" value="1"/>
</dbReference>
<keyword evidence="3 5" id="KW-0653">Protein transport</keyword>
<gene>
    <name evidence="8" type="ORF">C2E21_5105</name>
</gene>
<dbReference type="Gene3D" id="2.60.40.1170">
    <property type="entry name" value="Mu homology domain, subdomain B"/>
    <property type="match status" value="2"/>
</dbReference>
<dbReference type="PRINTS" id="PR00314">
    <property type="entry name" value="CLATHRINADPT"/>
</dbReference>
<evidence type="ECO:0000256" key="6">
    <source>
        <dbReference type="SAM" id="Phobius"/>
    </source>
</evidence>
<reference evidence="8 9" key="1">
    <citation type="journal article" date="2018" name="Plant J.">
        <title>Genome sequences of Chlorella sorokiniana UTEX 1602 and Micractinium conductrix SAG 241.80: implications to maltose excretion by a green alga.</title>
        <authorList>
            <person name="Arriola M.B."/>
            <person name="Velmurugan N."/>
            <person name="Zhang Y."/>
            <person name="Plunkett M.H."/>
            <person name="Hondzo H."/>
            <person name="Barney B.M."/>
        </authorList>
    </citation>
    <scope>NUCLEOTIDE SEQUENCE [LARGE SCALE GENOMIC DNA]</scope>
    <source>
        <strain evidence="9">UTEX 1602</strain>
    </source>
</reference>
<evidence type="ECO:0000259" key="7">
    <source>
        <dbReference type="PROSITE" id="PS51072"/>
    </source>
</evidence>
<dbReference type="InterPro" id="IPR028565">
    <property type="entry name" value="MHD"/>
</dbReference>
<evidence type="ECO:0000256" key="3">
    <source>
        <dbReference type="ARBA" id="ARBA00022927"/>
    </source>
</evidence>
<evidence type="ECO:0000256" key="5">
    <source>
        <dbReference type="PIRNR" id="PIRNR005992"/>
    </source>
</evidence>
<comment type="subcellular location">
    <subcellularLocation>
        <location evidence="1">Endomembrane system</location>
    </subcellularLocation>
</comment>
<name>A0A2P6TPS2_CHLSO</name>
<dbReference type="InterPro" id="IPR036168">
    <property type="entry name" value="AP2_Mu_C_sf"/>
</dbReference>
<feature type="domain" description="MHD" evidence="7">
    <location>
        <begin position="224"/>
        <end position="505"/>
    </location>
</feature>